<accession>A0A1C5J3W7</accession>
<gene>
    <name evidence="1" type="ORF">GA0074704_4066</name>
</gene>
<dbReference type="AlphaFoldDB" id="A0A1C5J3W7"/>
<name>A0A1C5J3W7_9ACTN</name>
<sequence length="63" mass="7072">MSRRFRMTALRRSSGQFTGAESGRVLGSVELTGDRHDMNEVSLGTERSEVKIVNTNTEIEWQG</sequence>
<organism evidence="1 2">
    <name type="scientific">Micromonospora siamensis</name>
    <dbReference type="NCBI Taxonomy" id="299152"/>
    <lineage>
        <taxon>Bacteria</taxon>
        <taxon>Bacillati</taxon>
        <taxon>Actinomycetota</taxon>
        <taxon>Actinomycetes</taxon>
        <taxon>Micromonosporales</taxon>
        <taxon>Micromonosporaceae</taxon>
        <taxon>Micromonospora</taxon>
    </lineage>
</organism>
<reference evidence="1 2" key="1">
    <citation type="submission" date="2016-06" db="EMBL/GenBank/DDBJ databases">
        <authorList>
            <person name="Kjaerup R.B."/>
            <person name="Dalgaard T.S."/>
            <person name="Juul-Madsen H.R."/>
        </authorList>
    </citation>
    <scope>NUCLEOTIDE SEQUENCE [LARGE SCALE GENOMIC DNA]</scope>
    <source>
        <strain evidence="1 2">DSM 45097</strain>
    </source>
</reference>
<protein>
    <submittedName>
        <fullName evidence="1">Uncharacterized protein</fullName>
    </submittedName>
</protein>
<dbReference type="EMBL" id="LT607751">
    <property type="protein sequence ID" value="SCG64971.1"/>
    <property type="molecule type" value="Genomic_DNA"/>
</dbReference>
<evidence type="ECO:0000313" key="1">
    <source>
        <dbReference type="EMBL" id="SCG64971.1"/>
    </source>
</evidence>
<proteinExistence type="predicted"/>
<keyword evidence="2" id="KW-1185">Reference proteome</keyword>
<evidence type="ECO:0000313" key="2">
    <source>
        <dbReference type="Proteomes" id="UP000198210"/>
    </source>
</evidence>
<dbReference type="Proteomes" id="UP000198210">
    <property type="component" value="Chromosome I"/>
</dbReference>